<name>A0A7W7YFP9_9BACT</name>
<sequence>MRWLYRALTLLAFIGGIAWFHHVRTHRPTRVELANRAGILLLGNGSEPAALDPQIVSGQPEHMIFHALFEGLIAPAADHPDSDAPGAAASWTSENFTVWTFKLQPHGKWSDGTPLTAADFCYAYQRILTAQLGADYAGMLYPMLNAEEYHTGKIKDFSQVGVKALDPLTLQITLKGPTPYLPSMLKHYSWFPVPRHVIEKFGKISDRNTRWTRPANMVTNGPFKLKSWDVNQAVSVERNPHYWDAATVKLNGIVFLPISSDTTEERAFNDGQLHVTLTMPLSKIPIYRESKSPFYHNDPLLSVYMYRCNTTKKPFDNPLVRKALALAIDRESITRNILRAGQQPATGLTPPGCNPDYRVPSIMRFDPAEARRLLAQAGFPDGKGFPPFDILINTSEAHRSLAEAVQAMWKEHLHIPAGVLNQDWGVYIESQRKLDYTIARFGWVGDYLDPSTFLSIWQTGDGNNNTGWSSPRYDELIHQSFLEGNVTKRLQLLNEAETILLNEAPMLPIYWYTHSYLMRPEVKGLKPSLLEHRCYKAIELKP</sequence>
<evidence type="ECO:0000256" key="1">
    <source>
        <dbReference type="ARBA" id="ARBA00004196"/>
    </source>
</evidence>
<dbReference type="CDD" id="cd08504">
    <property type="entry name" value="PBP2_OppA"/>
    <property type="match status" value="1"/>
</dbReference>
<proteinExistence type="inferred from homology"/>
<dbReference type="InterPro" id="IPR030678">
    <property type="entry name" value="Peptide/Ni-bd"/>
</dbReference>
<keyword evidence="4" id="KW-0732">Signal</keyword>
<dbReference type="FunFam" id="3.90.76.10:FF:000001">
    <property type="entry name" value="Oligopeptide ABC transporter substrate-binding protein"/>
    <property type="match status" value="1"/>
</dbReference>
<keyword evidence="7" id="KW-1185">Reference proteome</keyword>
<dbReference type="RefSeq" id="WP_184343435.1">
    <property type="nucleotide sequence ID" value="NZ_JACHIG010000013.1"/>
</dbReference>
<dbReference type="InterPro" id="IPR000914">
    <property type="entry name" value="SBP_5_dom"/>
</dbReference>
<organism evidence="6 7">
    <name type="scientific">Prosthecobacter vanneervenii</name>
    <dbReference type="NCBI Taxonomy" id="48466"/>
    <lineage>
        <taxon>Bacteria</taxon>
        <taxon>Pseudomonadati</taxon>
        <taxon>Verrucomicrobiota</taxon>
        <taxon>Verrucomicrobiia</taxon>
        <taxon>Verrucomicrobiales</taxon>
        <taxon>Verrucomicrobiaceae</taxon>
        <taxon>Prosthecobacter</taxon>
    </lineage>
</organism>
<evidence type="ECO:0000256" key="3">
    <source>
        <dbReference type="ARBA" id="ARBA00022448"/>
    </source>
</evidence>
<dbReference type="Proteomes" id="UP000590740">
    <property type="component" value="Unassembled WGS sequence"/>
</dbReference>
<feature type="domain" description="Solute-binding protein family 5" evidence="5">
    <location>
        <begin position="85"/>
        <end position="464"/>
    </location>
</feature>
<evidence type="ECO:0000313" key="6">
    <source>
        <dbReference type="EMBL" id="MBB5035040.1"/>
    </source>
</evidence>
<dbReference type="PIRSF" id="PIRSF002741">
    <property type="entry name" value="MppA"/>
    <property type="match status" value="1"/>
</dbReference>
<dbReference type="Gene3D" id="3.10.105.10">
    <property type="entry name" value="Dipeptide-binding Protein, Domain 3"/>
    <property type="match status" value="1"/>
</dbReference>
<dbReference type="GO" id="GO:1904680">
    <property type="term" value="F:peptide transmembrane transporter activity"/>
    <property type="evidence" value="ECO:0007669"/>
    <property type="project" value="TreeGrafter"/>
</dbReference>
<accession>A0A7W7YFP9</accession>
<dbReference type="GO" id="GO:0015833">
    <property type="term" value="P:peptide transport"/>
    <property type="evidence" value="ECO:0007669"/>
    <property type="project" value="TreeGrafter"/>
</dbReference>
<gene>
    <name evidence="6" type="ORF">HNQ65_004648</name>
</gene>
<dbReference type="GO" id="GO:0030288">
    <property type="term" value="C:outer membrane-bounded periplasmic space"/>
    <property type="evidence" value="ECO:0007669"/>
    <property type="project" value="UniProtKB-ARBA"/>
</dbReference>
<comment type="caution">
    <text evidence="6">The sequence shown here is derived from an EMBL/GenBank/DDBJ whole genome shotgun (WGS) entry which is preliminary data.</text>
</comment>
<dbReference type="PANTHER" id="PTHR30290:SF10">
    <property type="entry name" value="PERIPLASMIC OLIGOPEPTIDE-BINDING PROTEIN-RELATED"/>
    <property type="match status" value="1"/>
</dbReference>
<comment type="subcellular location">
    <subcellularLocation>
        <location evidence="1">Cell envelope</location>
    </subcellularLocation>
</comment>
<evidence type="ECO:0000259" key="5">
    <source>
        <dbReference type="Pfam" id="PF00496"/>
    </source>
</evidence>
<evidence type="ECO:0000313" key="7">
    <source>
        <dbReference type="Proteomes" id="UP000590740"/>
    </source>
</evidence>
<dbReference type="Gene3D" id="3.90.76.10">
    <property type="entry name" value="Dipeptide-binding Protein, Domain 1"/>
    <property type="match status" value="1"/>
</dbReference>
<dbReference type="EMBL" id="JACHIG010000013">
    <property type="protein sequence ID" value="MBB5035040.1"/>
    <property type="molecule type" value="Genomic_DNA"/>
</dbReference>
<protein>
    <submittedName>
        <fullName evidence="6">Oligopeptide transport system substrate-binding protein</fullName>
    </submittedName>
</protein>
<dbReference type="Pfam" id="PF00496">
    <property type="entry name" value="SBP_bac_5"/>
    <property type="match status" value="1"/>
</dbReference>
<dbReference type="FunFam" id="3.10.105.10:FF:000001">
    <property type="entry name" value="Oligopeptide ABC transporter, oligopeptide-binding protein"/>
    <property type="match status" value="1"/>
</dbReference>
<dbReference type="AlphaFoldDB" id="A0A7W7YFP9"/>
<comment type="similarity">
    <text evidence="2">Belongs to the bacterial solute-binding protein 5 family.</text>
</comment>
<dbReference type="SUPFAM" id="SSF53850">
    <property type="entry name" value="Periplasmic binding protein-like II"/>
    <property type="match status" value="1"/>
</dbReference>
<dbReference type="InterPro" id="IPR039424">
    <property type="entry name" value="SBP_5"/>
</dbReference>
<reference evidence="6 7" key="1">
    <citation type="submission" date="2020-08" db="EMBL/GenBank/DDBJ databases">
        <title>Genomic Encyclopedia of Type Strains, Phase IV (KMG-IV): sequencing the most valuable type-strain genomes for metagenomic binning, comparative biology and taxonomic classification.</title>
        <authorList>
            <person name="Goeker M."/>
        </authorList>
    </citation>
    <scope>NUCLEOTIDE SEQUENCE [LARGE SCALE GENOMIC DNA]</scope>
    <source>
        <strain evidence="6 7">DSM 12252</strain>
    </source>
</reference>
<keyword evidence="3" id="KW-0813">Transport</keyword>
<dbReference type="GO" id="GO:0043190">
    <property type="term" value="C:ATP-binding cassette (ABC) transporter complex"/>
    <property type="evidence" value="ECO:0007669"/>
    <property type="project" value="InterPro"/>
</dbReference>
<dbReference type="PANTHER" id="PTHR30290">
    <property type="entry name" value="PERIPLASMIC BINDING COMPONENT OF ABC TRANSPORTER"/>
    <property type="match status" value="1"/>
</dbReference>
<evidence type="ECO:0000256" key="4">
    <source>
        <dbReference type="ARBA" id="ARBA00022729"/>
    </source>
</evidence>
<evidence type="ECO:0000256" key="2">
    <source>
        <dbReference type="ARBA" id="ARBA00005695"/>
    </source>
</evidence>
<dbReference type="Gene3D" id="3.40.190.10">
    <property type="entry name" value="Periplasmic binding protein-like II"/>
    <property type="match status" value="1"/>
</dbReference>